<evidence type="ECO:0000313" key="1">
    <source>
        <dbReference type="EMBL" id="QEC80003.1"/>
    </source>
</evidence>
<name>A0A5B8W8A7_9SPHI</name>
<evidence type="ECO:0000313" key="2">
    <source>
        <dbReference type="Proteomes" id="UP000321362"/>
    </source>
</evidence>
<dbReference type="Proteomes" id="UP000321362">
    <property type="component" value="Chromosome"/>
</dbReference>
<dbReference type="InterPro" id="IPR043746">
    <property type="entry name" value="DUF5691"/>
</dbReference>
<protein>
    <submittedName>
        <fullName evidence="1">Uncharacterized protein</fullName>
    </submittedName>
</protein>
<dbReference type="OrthoDB" id="262508at2"/>
<accession>A0A5B8W8A7</accession>
<gene>
    <name evidence="1" type="ORF">FSB76_30100</name>
</gene>
<dbReference type="KEGG" id="mgk:FSB76_30100"/>
<keyword evidence="2" id="KW-1185">Reference proteome</keyword>
<organism evidence="1 2">
    <name type="scientific">Mucilaginibacter ginsenosidivorax</name>
    <dbReference type="NCBI Taxonomy" id="862126"/>
    <lineage>
        <taxon>Bacteria</taxon>
        <taxon>Pseudomonadati</taxon>
        <taxon>Bacteroidota</taxon>
        <taxon>Sphingobacteriia</taxon>
        <taxon>Sphingobacteriales</taxon>
        <taxon>Sphingobacteriaceae</taxon>
        <taxon>Mucilaginibacter</taxon>
    </lineage>
</organism>
<dbReference type="AlphaFoldDB" id="A0A5B8W8A7"/>
<dbReference type="RefSeq" id="WP_147060140.1">
    <property type="nucleotide sequence ID" value="NZ_CP042437.1"/>
</dbReference>
<proteinExistence type="predicted"/>
<reference evidence="1 2" key="1">
    <citation type="journal article" date="2013" name="J. Microbiol.">
        <title>Mucilaginibacter ginsenosidivorax sp. nov., with ginsenoside converting activity isolated from sediment.</title>
        <authorList>
            <person name="Kim J.K."/>
            <person name="Choi T.E."/>
            <person name="Liu Q.M."/>
            <person name="Park H.Y."/>
            <person name="Yi T.H."/>
            <person name="Yoon M.H."/>
            <person name="Kim S.C."/>
            <person name="Im W.T."/>
        </authorList>
    </citation>
    <scope>NUCLEOTIDE SEQUENCE [LARGE SCALE GENOMIC DNA]</scope>
    <source>
        <strain evidence="1 2">KHI28</strain>
    </source>
</reference>
<dbReference type="Pfam" id="PF18944">
    <property type="entry name" value="DUF5691"/>
    <property type="match status" value="1"/>
</dbReference>
<sequence length="493" mass="55920">MKAWEHVINAAMLGTDKPMPGNADLPDEVAIAANAIDSADTLDKEVKYLQKSALIYNYRQCGFTPLQKRDLPQNVAQPETKPYCTENAAKVLNAILDENNDALLDLWLTLCHKAGQLFLPDVLPVLLEKAEKDKSLRPSITECSGNRGLWLSRLNPAWDYFNVLPDEDIWQTGNPTERAEVLRKVRQNDPQKALEWLQQTWEQENAASKVELLKVLKTKAGPADLPWLESLLAEKGQKVKDEALILLKHIPGSSIVKQYEDLLAKAVTLKKEKAMLGMMTKISIRQELPATVDESIFKSGIEKLAGQKSSVNDEGYIIYQLMASVPPSFWEKQFDATPEQVVGYFEKYAISQIGALAKAVIRFNADSWIPYFFYKAEIHPEFVNKLPAQQRDKYLFMFMDNDAPNTVQIALRCQQEWGIEFAKAALVHMAAHPYQYNRGDFGRMIRLIPVGMLGHVERIEPKELNHQAPWDKNKNYLIKLLGLKQQTLLAFNA</sequence>
<dbReference type="EMBL" id="CP042437">
    <property type="protein sequence ID" value="QEC80003.1"/>
    <property type="molecule type" value="Genomic_DNA"/>
</dbReference>